<sequence length="112" mass="13173">MIHDIKSFLLYDDKDNWIGIEIGNVDFCSNISELPYTKKINTEKLLVSHNGERIIIKFDRNIAIHRTKEVCCNLDISGYDLYGIELMLREPIGKLDHITDYIEWRNSSSYNY</sequence>
<protein>
    <submittedName>
        <fullName evidence="1">Uncharacterized protein</fullName>
    </submittedName>
</protein>
<accession>A0A645IRK9</accession>
<name>A0A645IRK9_9ZZZZ</name>
<comment type="caution">
    <text evidence="1">The sequence shown here is derived from an EMBL/GenBank/DDBJ whole genome shotgun (WGS) entry which is preliminary data.</text>
</comment>
<dbReference type="EMBL" id="VSSQ01121787">
    <property type="protein sequence ID" value="MPN54011.1"/>
    <property type="molecule type" value="Genomic_DNA"/>
</dbReference>
<gene>
    <name evidence="1" type="ORF">SDC9_201680</name>
</gene>
<dbReference type="AlphaFoldDB" id="A0A645IRK9"/>
<reference evidence="1" key="1">
    <citation type="submission" date="2019-08" db="EMBL/GenBank/DDBJ databases">
        <authorList>
            <person name="Kucharzyk K."/>
            <person name="Murdoch R.W."/>
            <person name="Higgins S."/>
            <person name="Loffler F."/>
        </authorList>
    </citation>
    <scope>NUCLEOTIDE SEQUENCE</scope>
</reference>
<evidence type="ECO:0000313" key="1">
    <source>
        <dbReference type="EMBL" id="MPN54011.1"/>
    </source>
</evidence>
<organism evidence="1">
    <name type="scientific">bioreactor metagenome</name>
    <dbReference type="NCBI Taxonomy" id="1076179"/>
    <lineage>
        <taxon>unclassified sequences</taxon>
        <taxon>metagenomes</taxon>
        <taxon>ecological metagenomes</taxon>
    </lineage>
</organism>
<proteinExistence type="predicted"/>